<keyword evidence="4" id="KW-1185">Reference proteome</keyword>
<dbReference type="AlphaFoldDB" id="A0ABD2K2C4"/>
<dbReference type="EMBL" id="JBICCN010000056">
    <property type="protein sequence ID" value="KAL3097040.1"/>
    <property type="molecule type" value="Genomic_DNA"/>
</dbReference>
<comment type="caution">
    <text evidence="3">The sequence shown here is derived from an EMBL/GenBank/DDBJ whole genome shotgun (WGS) entry which is preliminary data.</text>
</comment>
<dbReference type="Pfam" id="PF10277">
    <property type="entry name" value="Frag1"/>
    <property type="match status" value="1"/>
</dbReference>
<sequence>MLFNNMLHYHSGINKLNPMHCRVFRIKCALFLLGYPISVSTAISYATFLLRCSTFAYATFSLAEYFLIGINSIFYFLIVWEFEGSKLEVYVKHSQHRLPTTEAEK</sequence>
<organism evidence="3 4">
    <name type="scientific">Heterodera schachtii</name>
    <name type="common">Sugarbeet cyst nematode worm</name>
    <name type="synonym">Tylenchus schachtii</name>
    <dbReference type="NCBI Taxonomy" id="97005"/>
    <lineage>
        <taxon>Eukaryota</taxon>
        <taxon>Metazoa</taxon>
        <taxon>Ecdysozoa</taxon>
        <taxon>Nematoda</taxon>
        <taxon>Chromadorea</taxon>
        <taxon>Rhabditida</taxon>
        <taxon>Tylenchina</taxon>
        <taxon>Tylenchomorpha</taxon>
        <taxon>Tylenchoidea</taxon>
        <taxon>Heteroderidae</taxon>
        <taxon>Heteroderinae</taxon>
        <taxon>Heterodera</taxon>
    </lineage>
</organism>
<evidence type="ECO:0000259" key="2">
    <source>
        <dbReference type="Pfam" id="PF10277"/>
    </source>
</evidence>
<keyword evidence="1" id="KW-1133">Transmembrane helix</keyword>
<keyword evidence="1" id="KW-0472">Membrane</keyword>
<accession>A0ABD2K2C4</accession>
<reference evidence="3 4" key="1">
    <citation type="submission" date="2024-10" db="EMBL/GenBank/DDBJ databases">
        <authorList>
            <person name="Kim D."/>
        </authorList>
    </citation>
    <scope>NUCLEOTIDE SEQUENCE [LARGE SCALE GENOMIC DNA]</scope>
    <source>
        <strain evidence="3">Taebaek</strain>
    </source>
</reference>
<dbReference type="InterPro" id="IPR019402">
    <property type="entry name" value="CWH43_N"/>
</dbReference>
<evidence type="ECO:0000313" key="3">
    <source>
        <dbReference type="EMBL" id="KAL3097040.1"/>
    </source>
</evidence>
<feature type="transmembrane region" description="Helical" evidence="1">
    <location>
        <begin position="28"/>
        <end position="49"/>
    </location>
</feature>
<name>A0ABD2K2C4_HETSC</name>
<dbReference type="PANTHER" id="PTHR12892:SF15">
    <property type="entry name" value="POST-GPI ATTACHMENT TO PROTEINS FACTOR 2-LIKE"/>
    <property type="match status" value="1"/>
</dbReference>
<evidence type="ECO:0000313" key="4">
    <source>
        <dbReference type="Proteomes" id="UP001620645"/>
    </source>
</evidence>
<proteinExistence type="predicted"/>
<feature type="transmembrane region" description="Helical" evidence="1">
    <location>
        <begin position="55"/>
        <end position="78"/>
    </location>
</feature>
<dbReference type="InterPro" id="IPR039545">
    <property type="entry name" value="PGAP2"/>
</dbReference>
<dbReference type="PANTHER" id="PTHR12892">
    <property type="entry name" value="FGF RECEPTOR ACTIVATING PROTEIN 1"/>
    <property type="match status" value="1"/>
</dbReference>
<feature type="domain" description="CWH43-like N-terminal" evidence="2">
    <location>
        <begin position="1"/>
        <end position="84"/>
    </location>
</feature>
<gene>
    <name evidence="3" type="ORF">niasHS_002756</name>
</gene>
<keyword evidence="1" id="KW-0812">Transmembrane</keyword>
<protein>
    <recommendedName>
        <fullName evidence="2">CWH43-like N-terminal domain-containing protein</fullName>
    </recommendedName>
</protein>
<evidence type="ECO:0000256" key="1">
    <source>
        <dbReference type="SAM" id="Phobius"/>
    </source>
</evidence>
<dbReference type="Proteomes" id="UP001620645">
    <property type="component" value="Unassembled WGS sequence"/>
</dbReference>